<evidence type="ECO:0000256" key="1">
    <source>
        <dbReference type="ARBA" id="ARBA00022842"/>
    </source>
</evidence>
<keyword evidence="1" id="KW-0460">Magnesium</keyword>
<dbReference type="RefSeq" id="WP_074925716.1">
    <property type="nucleotide sequence ID" value="NZ_FPBL01000001.1"/>
</dbReference>
<reference evidence="3 4" key="1">
    <citation type="submission" date="2016-10" db="EMBL/GenBank/DDBJ databases">
        <authorList>
            <person name="de Groot N.N."/>
        </authorList>
    </citation>
    <scope>NUCLEOTIDE SEQUENCE [LARGE SCALE GENOMIC DNA]</scope>
    <source>
        <strain evidence="3 4">Nm24</strain>
    </source>
</reference>
<dbReference type="InterPro" id="IPR029060">
    <property type="entry name" value="PIN-like_dom_sf"/>
</dbReference>
<proteinExistence type="predicted"/>
<accession>A0A1I7ETT6</accession>
<dbReference type="AlphaFoldDB" id="A0A1I7ETT6"/>
<evidence type="ECO:0000313" key="3">
    <source>
        <dbReference type="EMBL" id="SFU27308.1"/>
    </source>
</evidence>
<dbReference type="InterPro" id="IPR044153">
    <property type="entry name" value="PIN_Pae0151-like"/>
</dbReference>
<dbReference type="Pfam" id="PF01850">
    <property type="entry name" value="PIN"/>
    <property type="match status" value="1"/>
</dbReference>
<dbReference type="Gene3D" id="3.40.50.1010">
    <property type="entry name" value="5'-nuclease"/>
    <property type="match status" value="1"/>
</dbReference>
<dbReference type="Proteomes" id="UP000183926">
    <property type="component" value="Unassembled WGS sequence"/>
</dbReference>
<evidence type="ECO:0000313" key="4">
    <source>
        <dbReference type="Proteomes" id="UP000183926"/>
    </source>
</evidence>
<evidence type="ECO:0000259" key="2">
    <source>
        <dbReference type="Pfam" id="PF01850"/>
    </source>
</evidence>
<dbReference type="OrthoDB" id="1494007at2"/>
<dbReference type="SUPFAM" id="SSF88723">
    <property type="entry name" value="PIN domain-like"/>
    <property type="match status" value="1"/>
</dbReference>
<dbReference type="InterPro" id="IPR002716">
    <property type="entry name" value="PIN_dom"/>
</dbReference>
<gene>
    <name evidence="3" type="ORF">SAMN05216339_10111</name>
</gene>
<dbReference type="PANTHER" id="PTHR35901">
    <property type="entry name" value="RIBONUCLEASE VAPC3"/>
    <property type="match status" value="1"/>
</dbReference>
<dbReference type="PANTHER" id="PTHR35901:SF1">
    <property type="entry name" value="EXONUCLEASE VAPC9"/>
    <property type="match status" value="1"/>
</dbReference>
<dbReference type="CDD" id="cd09873">
    <property type="entry name" value="PIN_Pae0151-like"/>
    <property type="match status" value="1"/>
</dbReference>
<organism evidence="3 4">
    <name type="scientific">Nitrosomonas eutropha</name>
    <dbReference type="NCBI Taxonomy" id="916"/>
    <lineage>
        <taxon>Bacteria</taxon>
        <taxon>Pseudomonadati</taxon>
        <taxon>Pseudomonadota</taxon>
        <taxon>Betaproteobacteria</taxon>
        <taxon>Nitrosomonadales</taxon>
        <taxon>Nitrosomonadaceae</taxon>
        <taxon>Nitrosomonas</taxon>
    </lineage>
</organism>
<sequence>MIVVDSNVLAYFYLPGEYTATAEALFEHDADWAAPVLWRSEFRNILTGYLRRGSLTFSQAYHLQREAEDLLAGAEYEVDSFSVLELVRDSECSAYYCEFVALAMKLGAKLVTMDGKLLKAFPGVAFALSAIHQLY</sequence>
<dbReference type="EMBL" id="FPBL01000001">
    <property type="protein sequence ID" value="SFU27308.1"/>
    <property type="molecule type" value="Genomic_DNA"/>
</dbReference>
<feature type="domain" description="PIN" evidence="2">
    <location>
        <begin position="2"/>
        <end position="118"/>
    </location>
</feature>
<dbReference type="InterPro" id="IPR051619">
    <property type="entry name" value="TypeII_TA_RNase_PINc/VapC"/>
</dbReference>
<name>A0A1I7ETT6_9PROT</name>
<protein>
    <submittedName>
        <fullName evidence="3">Predicted nucleic acid-binding protein, contains PIN domain</fullName>
    </submittedName>
</protein>